<gene>
    <name evidence="1" type="ORF">NM208_g4516</name>
</gene>
<accession>A0ACC1SKE4</accession>
<reference evidence="1" key="1">
    <citation type="submission" date="2022-08" db="EMBL/GenBank/DDBJ databases">
        <title>Genome Sequence of Fusarium decemcellulare.</title>
        <authorList>
            <person name="Buettner E."/>
        </authorList>
    </citation>
    <scope>NUCLEOTIDE SEQUENCE</scope>
    <source>
        <strain evidence="1">Babe19</strain>
    </source>
</reference>
<proteinExistence type="predicted"/>
<sequence length="454" mass="51442">MKLIKRPVVRIGPNELSFADPSAVAQIYTTDSFQKEESFYFSKRGYEEEHLFSFRNPAAHRQRRKLLSRGYSQGSLLAVEKEISAKVQTFLNMLRDETADGSPVDVHSKIHLLSFDVVYRLLFGEDPNSLESGGEHKVLSYFRAWRPIFIYKEFWPVLENIGEYLPGTLGGNFRKVRAWKEYSVDLIKKCRQNNVVTPFFRSVLYGEKDGYLGRPLTDSEVAEECMSGMFGGTGTTANTFVFLLWATLRHPEAVKKLKEELASAVPNAGGVPDYQTCARLPYLQAVINETLRIYPTIVAMLPRIAVRDSTVAGVPIPKGTIVGTQNYTIHRWETAFPDPERFMPDRWFDDTTTTERKEAFVPFSVGARKCIGINLAQMELSKLVAAFFLRFDATIEPSMRAEDMRMFDNFSAGPVGRKLLIRLKESHGPEQKISQARLSHSDGLVEEDPKLVVS</sequence>
<keyword evidence="2" id="KW-1185">Reference proteome</keyword>
<organism evidence="1 2">
    <name type="scientific">Fusarium decemcellulare</name>
    <dbReference type="NCBI Taxonomy" id="57161"/>
    <lineage>
        <taxon>Eukaryota</taxon>
        <taxon>Fungi</taxon>
        <taxon>Dikarya</taxon>
        <taxon>Ascomycota</taxon>
        <taxon>Pezizomycotina</taxon>
        <taxon>Sordariomycetes</taxon>
        <taxon>Hypocreomycetidae</taxon>
        <taxon>Hypocreales</taxon>
        <taxon>Nectriaceae</taxon>
        <taxon>Fusarium</taxon>
        <taxon>Fusarium decemcellulare species complex</taxon>
    </lineage>
</organism>
<evidence type="ECO:0000313" key="2">
    <source>
        <dbReference type="Proteomes" id="UP001148629"/>
    </source>
</evidence>
<comment type="caution">
    <text evidence="1">The sequence shown here is derived from an EMBL/GenBank/DDBJ whole genome shotgun (WGS) entry which is preliminary data.</text>
</comment>
<dbReference type="Proteomes" id="UP001148629">
    <property type="component" value="Unassembled WGS sequence"/>
</dbReference>
<name>A0ACC1SKE4_9HYPO</name>
<dbReference type="EMBL" id="JANRMS010000340">
    <property type="protein sequence ID" value="KAJ3541648.1"/>
    <property type="molecule type" value="Genomic_DNA"/>
</dbReference>
<evidence type="ECO:0000313" key="1">
    <source>
        <dbReference type="EMBL" id="KAJ3541648.1"/>
    </source>
</evidence>
<protein>
    <submittedName>
        <fullName evidence="1">Uncharacterized protein</fullName>
    </submittedName>
</protein>